<dbReference type="Pfam" id="PF13716">
    <property type="entry name" value="CRAL_TRIO_2"/>
    <property type="match status" value="1"/>
</dbReference>
<evidence type="ECO:0000259" key="4">
    <source>
        <dbReference type="PROSITE" id="PS50018"/>
    </source>
</evidence>
<evidence type="ECO:0000313" key="6">
    <source>
        <dbReference type="Proteomes" id="UP000243081"/>
    </source>
</evidence>
<dbReference type="SUPFAM" id="SSF48350">
    <property type="entry name" value="GTPase activation domain, GAP"/>
    <property type="match status" value="1"/>
</dbReference>
<dbReference type="CDD" id="cd05392">
    <property type="entry name" value="RasGAP_Neurofibromin_like"/>
    <property type="match status" value="1"/>
</dbReference>
<sequence>MSGDVGLVGYLVHRIGAKWKLPHRIGASATRPDDDDVVQTTQATLIKLSRTRAGVVIDSLLDLLEDLSRPFAAISAHPSHILQSELYVLSLVSACCSANWSARKNEGLSPEKLSEELVTRLFDVFKSVLEPIPDDYVLPAQTLLDQTSVANITIPRPGRGSTAGTTIGFTDGSESLDSQLVEIDRHVKVIVEYMTVSSWTVTFRYIRNVIQSVRSVIGDTHTDVAKSTQQHERGALIVLRLLSFCWVDGSKLGLLIQELCSNYLHFRGPYQNTVAVAIPLLITRWIDRYPEEFVMLHRLHKRLDGGADTLFDMTQTATETSRRKVYLYPLQTTLLFLMPDVFEVASNLREAKGHSVIKKVSFLDSLRKALRNGNEQAGYCLVSLLRVARHFDVESDSALVSYAMDVQDEVRDAIFRPSLASAVALPAWDQSMTTAALVSLSYLNLDGCVDNLYGDCVASSAPDGSKLAMIQACCYFAQLSEPEKYEELFAKSIPLMKIQLERISVLMTLQKEEHLHHDEKHREKEKGRTKMICSILKYLSIDQSPIVGELSEPTLNSVFFKTILLCAVSAEPAVRQQAAEVIERLHAELPILLGEFDSRAEPDMLRLRRGVWNRSSNIILHLSERLVNEKNQPVLAEIYSYLKDRLVLLRRLPPKGLSHVPDGISNSVASTSKLETALLVSLCSPGIEDCEIAASCLSIFVEECRWVDSHSESTKYCSAILRNADTFQEIASPTFRVTGLVAFQKRTRGLLRRIKYPTVGIIHAWGTAFDTWIYLGRQVSVTSADATDAITLSQWRDLGGFLASMGGICTAQQALAQEELSLNTLRWIDGHSADGNQETLLSRYLRLGIQLMGCANVKVRETMRDIFAHEVPPCLYQALFKSLESEVEAFFTGAFAPDAERMQDSDIVFGEQAVSLLKDMVERLATPQDVAAASSVHLGSLTLSFAKFVTDRADSATLLRIKIRICQLSEAVMRRKEHLNLRDDVLIRNQLLEYVIGWIRTPSAALEPSRGASRLEELERMQKDLTRACLKALSDLTFRLPLQTQDIQSDAGMSAKKSELFQRYFKRFLDLISTGVSDVVSEPADGLPCSEMAITILSNLLSANIDVGLKHSLSHGYHDSVEVRTVFVKVLYNILTQGTEFSNLSDSAVSERYEELLGLLTKDLSLAVSMSSICPGAEIDELTVCLLIVFEQRGRTFELLEALINEEIEQTEHANEILRRSCVATKMLSLYAKWKGFDYLQGTLHKILDRLMMTSQELDLELDPARVTSAEELKKNAAQLQIVAKVFMDDICGSATSIPPSFRKICSIIHDAVLPRFPDAKYTAVGAFIFLRFFCPAIVAPEAEGLVDAPPPKELRRGLLLIAKVIQNLANNVLFGTKEPYMFPLNRFLVENISVVTSFLRTISVSNQQSFCRFYADAKLQQIPPTSIDTAVTKETTDFGSCVSFHRFLYDHWDHLRQTLVARERREYLRLQDSSPRSHSPVFEPLRNLITNLGPPPLAISWNRPQIAPNGPPLYSRFQNFMLRNAFRSTESFLTSRTIFDGGVTQDGLSTILIILRYSETEGIDHETLLHCFLKIASRLWHEPFSVLIDATCYSGKNDPKDDFFKMLDSLMPCEISQNLTRIYIYNMNSAFKRCFRRLLRIVTKNEYSAFHPNNVKYLLPGTMDEMRNHFVLSTLQVPKEHSAIVSDIRYFYNNATRLSKSKGKVEVGIKVGSHHVQVTTLQHQEIFSSLRLSTTINDIFRLSDIDEAATAMPNDDGFSFGLRADGGRIVMCFTSPQKANILQAIRNAKAKYSKDNRMHKPMERLLRPQDVPGTLLNLAFMNMSSLDHQLRLASYNLLGALCITFKFRTVTRLVCSRDLSIPIDPTRFIVNISRELAASEPQLTCDFLSEFFASWETFTEEQKPLSLAYMAPWLSGLRRDVLTAEIDGEKGKEKVAAIFRKFIDMIALDQSLSYALDQFVWPSLGQDEVLLDIFLEEIMKMAVGFGTQQDIVETVASTVANIGTVTLRARFLSRLRKALNRSSLRPTKNLPGNAVWPEICIMLQICTSLSFSSGVQSQLFLPEIFHIVTMLVNTGSANVRVQVHRLLTNTVHAVCTSFLLDESKFTKLRASLDVLSEPRSGIFSSPPATRREAASGSLAGDEGSPLPAMENLVAILFDICTVAAPSVDTANAWRSRWMSLVASTAFQNNPAVQPRAFAVMGYLAKEEVDDDLLYQVLVALRNSVSQFGEDGHSEMLTSIITCLSRMMANLPSASRYGLQLFWLAMSLIRLVPSNLFNCTAQFLEALLINIGNIGGVRGDKVIPMLLHSRSQLDEAVEPLDEAYGIHFDEDNFHFAVCACLVRGLTDHTTRLAAVRVLWSFLEMTAPTSQLSAKLVHTMVDSPYLALMLARCVDQDNFRDNMWLAGINPEGISGMLEGSRRRHADVMEDRDLLLMSAIELVDFQYLEDTVQARTLLWLNELALSRRTVFAYLCGAMPSILNDVLMHGQDSAALEAAHTLVRTLTSQSEYASATGSMESLEEALEEMGFRGLWKASFQEILEENRAECFELTEKLIELIVI</sequence>
<dbReference type="Gene3D" id="3.40.525.10">
    <property type="entry name" value="CRAL-TRIO lipid binding domain"/>
    <property type="match status" value="1"/>
</dbReference>
<dbReference type="InterPro" id="IPR008936">
    <property type="entry name" value="Rho_GTPase_activation_prot"/>
</dbReference>
<feature type="domain" description="Ras-GAP" evidence="4">
    <location>
        <begin position="1178"/>
        <end position="1371"/>
    </location>
</feature>
<dbReference type="Pfam" id="PF21877">
    <property type="entry name" value="PH_NF1"/>
    <property type="match status" value="1"/>
</dbReference>
<accession>A0A179IH85</accession>
<keyword evidence="1" id="KW-0343">GTPase activation</keyword>
<dbReference type="GO" id="GO:0007165">
    <property type="term" value="P:signal transduction"/>
    <property type="evidence" value="ECO:0007669"/>
    <property type="project" value="UniProtKB-ARBA"/>
</dbReference>
<dbReference type="PANTHER" id="PTHR10194:SF142">
    <property type="entry name" value="NEUROFIBROMIN"/>
    <property type="match status" value="1"/>
</dbReference>
<dbReference type="PROSITE" id="PS50018">
    <property type="entry name" value="RAS_GTPASE_ACTIV_2"/>
    <property type="match status" value="1"/>
</dbReference>
<keyword evidence="2" id="KW-0597">Phosphoprotein</keyword>
<dbReference type="InterPro" id="IPR016024">
    <property type="entry name" value="ARM-type_fold"/>
</dbReference>
<keyword evidence="6" id="KW-1185">Reference proteome</keyword>
<reference evidence="5 6" key="1">
    <citation type="submission" date="2016-03" db="EMBL/GenBank/DDBJ databases">
        <title>Fine-scale spatial genetic structure of a fungal parasite of coffee scale insects.</title>
        <authorList>
            <person name="Jackson D."/>
            <person name="Zemenick K.A."/>
            <person name="Malloure B."/>
            <person name="Quandt C.A."/>
            <person name="James T.Y."/>
        </authorList>
    </citation>
    <scope>NUCLEOTIDE SEQUENCE [LARGE SCALE GENOMIC DNA]</scope>
    <source>
        <strain evidence="5 6">UM487</strain>
    </source>
</reference>
<comment type="caution">
    <text evidence="5">The sequence shown here is derived from an EMBL/GenBank/DDBJ whole genome shotgun (WGS) entry which is preliminary data.</text>
</comment>
<feature type="region of interest" description="Disordered" evidence="3">
    <location>
        <begin position="2123"/>
        <end position="2143"/>
    </location>
</feature>
<dbReference type="GO" id="GO:0005096">
    <property type="term" value="F:GTPase activator activity"/>
    <property type="evidence" value="ECO:0007669"/>
    <property type="project" value="UniProtKB-KW"/>
</dbReference>
<dbReference type="InterPro" id="IPR011993">
    <property type="entry name" value="PH-like_dom_sf"/>
</dbReference>
<evidence type="ECO:0000256" key="2">
    <source>
        <dbReference type="ARBA" id="ARBA00022553"/>
    </source>
</evidence>
<dbReference type="InterPro" id="IPR023152">
    <property type="entry name" value="RasGAP_CS"/>
</dbReference>
<organism evidence="5 6">
    <name type="scientific">Cordyceps confragosa</name>
    <name type="common">Lecanicillium lecanii</name>
    <dbReference type="NCBI Taxonomy" id="2714763"/>
    <lineage>
        <taxon>Eukaryota</taxon>
        <taxon>Fungi</taxon>
        <taxon>Dikarya</taxon>
        <taxon>Ascomycota</taxon>
        <taxon>Pezizomycotina</taxon>
        <taxon>Sordariomycetes</taxon>
        <taxon>Hypocreomycetidae</taxon>
        <taxon>Hypocreales</taxon>
        <taxon>Cordycipitaceae</taxon>
        <taxon>Akanthomyces</taxon>
    </lineage>
</organism>
<dbReference type="SUPFAM" id="SSF48371">
    <property type="entry name" value="ARM repeat"/>
    <property type="match status" value="1"/>
</dbReference>
<dbReference type="PROSITE" id="PS00509">
    <property type="entry name" value="RAS_GTPASE_ACTIV_1"/>
    <property type="match status" value="1"/>
</dbReference>
<dbReference type="InterPro" id="IPR039360">
    <property type="entry name" value="Ras_GTPase"/>
</dbReference>
<evidence type="ECO:0000256" key="3">
    <source>
        <dbReference type="SAM" id="MobiDB-lite"/>
    </source>
</evidence>
<protein>
    <recommendedName>
        <fullName evidence="4">Ras-GAP domain-containing protein</fullName>
    </recommendedName>
</protein>
<dbReference type="Proteomes" id="UP000243081">
    <property type="component" value="Unassembled WGS sequence"/>
</dbReference>
<dbReference type="OrthoDB" id="28245at2759"/>
<dbReference type="InterPro" id="IPR054071">
    <property type="entry name" value="PH_NF1"/>
</dbReference>
<dbReference type="Gene3D" id="2.30.29.30">
    <property type="entry name" value="Pleckstrin-homology domain (PH domain)/Phosphotyrosine-binding domain (PTB)"/>
    <property type="match status" value="1"/>
</dbReference>
<name>A0A179IH85_CORDF</name>
<proteinExistence type="predicted"/>
<dbReference type="OMA" id="TKEPYMF"/>
<dbReference type="InterPro" id="IPR036865">
    <property type="entry name" value="CRAL-TRIO_dom_sf"/>
</dbReference>
<dbReference type="PANTHER" id="PTHR10194">
    <property type="entry name" value="RAS GTPASE-ACTIVATING PROTEINS"/>
    <property type="match status" value="1"/>
</dbReference>
<evidence type="ECO:0000313" key="5">
    <source>
        <dbReference type="EMBL" id="OAR01242.1"/>
    </source>
</evidence>
<evidence type="ECO:0000256" key="1">
    <source>
        <dbReference type="ARBA" id="ARBA00022468"/>
    </source>
</evidence>
<dbReference type="InterPro" id="IPR001936">
    <property type="entry name" value="RasGAP_dom"/>
</dbReference>
<dbReference type="SMART" id="SM00323">
    <property type="entry name" value="RasGAP"/>
    <property type="match status" value="1"/>
</dbReference>
<dbReference type="Pfam" id="PF00616">
    <property type="entry name" value="RasGAP"/>
    <property type="match status" value="1"/>
</dbReference>
<dbReference type="EMBL" id="LUKN01001282">
    <property type="protein sequence ID" value="OAR01242.1"/>
    <property type="molecule type" value="Genomic_DNA"/>
</dbReference>
<dbReference type="InterPro" id="IPR001251">
    <property type="entry name" value="CRAL-TRIO_dom"/>
</dbReference>
<dbReference type="Gene3D" id="1.10.506.10">
    <property type="entry name" value="GTPase Activation - p120gap, domain 1"/>
    <property type="match status" value="2"/>
</dbReference>
<gene>
    <name evidence="5" type="ORF">LLEC1_04522</name>
</gene>